<feature type="domain" description="DUF6603" evidence="1">
    <location>
        <begin position="2065"/>
        <end position="2585"/>
    </location>
</feature>
<proteinExistence type="predicted"/>
<evidence type="ECO:0000313" key="2">
    <source>
        <dbReference type="EMBL" id="VAW74540.1"/>
    </source>
</evidence>
<organism evidence="2">
    <name type="scientific">hydrothermal vent metagenome</name>
    <dbReference type="NCBI Taxonomy" id="652676"/>
    <lineage>
        <taxon>unclassified sequences</taxon>
        <taxon>metagenomes</taxon>
        <taxon>ecological metagenomes</taxon>
    </lineage>
</organism>
<sequence length="3150" mass="332484">MIKDSNSICISGLDPALSQLAEMLGLLAIDSQDPNTQCINSSWFEDPISQSSEGIKNNPAAFAKLLATLLGEVAGNALGIPAENPGLLGNWHPIPNPSNKEATGLYLVTTQDSSEPSHYIFSLGLMHTWPMPSASPEIDISAYALVPLIKLGGGSLTALLGVKGYPITVGLTGTGTKAKEGTPLVKAGGFSFNGAKFSAALDVGNSADPLQLSVVVLSLQLPGEKEPSDRSLADLAAIGGEQIIQTASSLFVTALNEILGQQQEGPIQYLLPILGLSSTFPGSENFPSLPILRWDTLISSAIANDIGAPFRDWFRELAADPDLLKAWLTAIAGFAGNSTLTVSGSGSRTDPLRIPIITIADIGTLSFKAATSVNDNGDRTFFPGLSFEAKPYEFNSSITLTLAADLELAAFVLSTSAASFDPSSLHFTVGFSLINTEGPLVSYEEYACETLTGSLALASAGGSLKVVPSFKLTGVKIPGNSLGTVELLSPSSFSDASAAVLSAAITSSLQKLFNLTTQNTGSVASESTATLLGVVPPVSSGWPDDLAPPLSASQLKDTLSNPISALANYYANIANSSATVNGEAPFTFILKAMTSLLTVATDSQVITVTGSGTFLDPWAASLHTGTATLPATLLIWKTPDSGTVQTLSLALSLAPKITVAGLNVVPSVDIQLLDLVFAGSNVSGVWLPKATLQLSLPDSYESPSIADVKFTLSNAKLSAGWERSNGWAWSFTAGAPTLTIGDGQAMKLGQDINFSDKNSLNDLVTTAAATFAPIFTGLMGAALVKTDTRPGLALTALLGLLPDVSTAPNYPAGLTWPTITPLVLSTLFTDPRQELRNRISAIFVDQNTASEALSMLSWAFSPTLDNAPTIAGSMAFEKPMPLPIGSSGFDLLLWYIGSSASSLGLGLGRSDKLSYGNNIEVTITSRINAITIALQTGKIVSDVQTPSASVVTHIANPNGPLISLGDGSQLGAVELGFTITFIDEEISLTPVVTLLDVQIAGAKLQNQITLAEFRTYSADLQQTFLTLLNLAVAELAAAAEANDGFQTVYTLLQALGLVVPRPEKTSPYGINPGGWNGLLADPTSYAKNQLLTLLANTELRNDLYDLAKRVLGISVPTPPPPVLALMQAFDLIGTKDKGYPILPQALLELIHAPFETLKARANTLVISPDKLATLVAAIVGETDIEFPQDKPWFKMSLVQGTSIKVSTITDVFVLGNILGISGSINFNIANLTLDAEIDLTLKPIAVTLQSSLNVGFAANAATTSFSANLLWGNRNVPSAIPLTIFPFDSNTFIKQATDLAPVYALDVLTAAVLESELIDKYPLPRIILQGLGMVEESTAGTWVVPSLAGLLRDPLAWLLSDEVLGDNGQFNLSAFSKILQRLTTAQPNGWNTSSGIMVKPSNTELTISGLPYHVELSFTASKTQLQLTAITGGFPIAGSTATLKTLSAGITLNADYQPGFVGSVELGASTNNGWYINTGISDNVFSLSVGQGSLESPTGLQLDILPFLGWGSFAEQVAKLLAPLVLQQVLPKIISGLEANKSTKDFAIKLSQIGTDLNLTALTNQLAAVKPFTAENIEDEALHWLMDRFNSDNRDATANALVTLFSGIPTLATSLSQDAGLVKYRPSAKIPITIEMGVNTDNNLGLWVLLDLPEDIPIKISIAPTGVSIPLQGTPTPVFSFGVVMTVPVDNSVGPQLGLTFDSSTLLMGLDPLGDSANINTHSSLYREIFPEFFPHENGQSPTLSTRLQSWVVDVVTQVLPRYISVVLLNKTSVKTWLNNPIFSGSNSPDPATILTDTQIITVTGEKPNQVYALSSLDTLLSITIPAFLGNLIKSVLKTQITVLTFNDGKGSITVGPSPTNDNAFGVRLAIADMTIEKLPYIIFQLGASNNEWIKNAGGNLGKLSDAPGLSVYIPVVGNGAEIRPDFNSVELNLINVGLDFVGKKELPLVSFARFQLGSIAPRSVLSMNLGNDFSVDAYGGMVSLNDMMMSLSPNTLSSAGGGNPIAQNLLGSGTNNSQPPVNNPPANPSFSLSAAYIQDQNQDGGLYVQLVGSEAGDNAVIVPVQRSFGPLYIGSVGLGWKQSDYLLNVLFTGSVTLAGLKAELSGLTVGIPVKTLTDLSAYTLDLQGLDVSFQGGSVSISGGLLKTTTPDLMYTGTALIKASTFSIMAAGSYAELTTGANPATTSPSLFIFGALNTPLGGPPSFFVTGLAAGFGYNRSLTLPSVGEVQNFPLVAGVKNGSFSEGQAAESALEELNSVIAPAVGEYWLAAGVSFTTYKLLDTLALLFIKFGREFEINLIGLSTASLPPQIPKSEALAYIELAIKVTINPSVGFFSAEAQLTPNSYVITKDCKLTGGFAFYLWFKDQTSADGTAIYAGDFVISLGGYHPAFVIPSYYPTVPRLGFKWLLLVGDVGKVDISGGAYFALVPTAIMAGGMLNVVFTMGPISAWLMAQADFLIEWQPFFFQVDILVSIGASFHTTIAGVSITISAELGAKLSLTGPPTHGHADVNWYVISFTIPIGDSTNATTDSNLDWDRFSTQLLQPKDSNDVQQVLKLAIREGLLDGPGAADQTINTPWQIRAVPFSLGISSAIPISQLSITGFDDVQGNTEIGVRPMGKTSQLDAPLVIQIIDSKAESINLKERNITVTPTLSSAPAALWSRLALVPGVAPNSATMVISNALMGVNIDAIEYVRIGTLKPFPITNLSYDLANGILPYYLTPDYPPSEAYSTQEQALALSTLQKTIMLSSVIASRNDILTALRKIGISAPTGPNLSVMASSANNVLQAPPVLARIGLYQTGAVAPRTAFVTSPVALKSQSSSNMVEPKLLSIRRCYCHSTHNGQASQRDIRHSWIDSHTKRQSQFLQPTKSVASSSPDSSHQSLFDGTLMVWRIARQSAHQIDFNGSLGLRLTSLDQYGDIIADQLIHSPSTQQIPSGAETLAIEGINNTGNNDIAGWDINSVLSKLSANILLGHRVIVQTQNSSRLRKRGRLLHTGLVHANNLLKQNQVQSSGGKLIPGWVKTLFSSPIQCFAVTISTSAVDPASQILVTVSQGTQVNDLKLQTMTAASTIVKGSDIMIIFSLDKSTSYTNVVVRPRSSSTSVVGVIACNMTSPTLATKLVEHQLTAAALNPHATAINQSQIALKRLASH</sequence>
<name>A0A3B0YCK5_9ZZZZ</name>
<dbReference type="InterPro" id="IPR046538">
    <property type="entry name" value="DUF6603"/>
</dbReference>
<gene>
    <name evidence="2" type="ORF">MNBD_GAMMA12-228</name>
</gene>
<reference evidence="2" key="1">
    <citation type="submission" date="2018-06" db="EMBL/GenBank/DDBJ databases">
        <authorList>
            <person name="Zhirakovskaya E."/>
        </authorList>
    </citation>
    <scope>NUCLEOTIDE SEQUENCE</scope>
</reference>
<protein>
    <submittedName>
        <fullName evidence="2">Diguanylate cyclase/phosphodiesterase (GGDEF &amp; EAL domains) with PAS/PAC sensor(S)</fullName>
    </submittedName>
</protein>
<accession>A0A3B0YCK5</accession>
<dbReference type="EMBL" id="UOFL01000058">
    <property type="protein sequence ID" value="VAW74540.1"/>
    <property type="molecule type" value="Genomic_DNA"/>
</dbReference>
<evidence type="ECO:0000259" key="1">
    <source>
        <dbReference type="Pfam" id="PF20248"/>
    </source>
</evidence>
<dbReference type="Pfam" id="PF20248">
    <property type="entry name" value="DUF6603"/>
    <property type="match status" value="1"/>
</dbReference>